<dbReference type="GO" id="GO:0008761">
    <property type="term" value="F:UDP-N-acetylglucosamine 2-epimerase activity"/>
    <property type="evidence" value="ECO:0007669"/>
    <property type="project" value="UniProtKB-EC"/>
</dbReference>
<dbReference type="Gene3D" id="3.40.50.2000">
    <property type="entry name" value="Glycogen Phosphorylase B"/>
    <property type="match status" value="2"/>
</dbReference>
<dbReference type="EC" id="5.1.3.14" evidence="3"/>
<organism evidence="3 4">
    <name type="scientific">Pseudodesulfovibrio senegalensis</name>
    <dbReference type="NCBI Taxonomy" id="1721087"/>
    <lineage>
        <taxon>Bacteria</taxon>
        <taxon>Pseudomonadati</taxon>
        <taxon>Thermodesulfobacteriota</taxon>
        <taxon>Desulfovibrionia</taxon>
        <taxon>Desulfovibrionales</taxon>
        <taxon>Desulfovibrionaceae</taxon>
    </lineage>
</organism>
<dbReference type="EMBL" id="WAIE01000004">
    <property type="protein sequence ID" value="KAB1441398.1"/>
    <property type="molecule type" value="Genomic_DNA"/>
</dbReference>
<proteinExistence type="inferred from homology"/>
<dbReference type="AlphaFoldDB" id="A0A6N6N1Y1"/>
<dbReference type="CDD" id="cd03786">
    <property type="entry name" value="GTB_UDP-GlcNAc_2-Epimerase"/>
    <property type="match status" value="1"/>
</dbReference>
<name>A0A6N6N1Y1_9BACT</name>
<evidence type="ECO:0000256" key="1">
    <source>
        <dbReference type="RuleBase" id="RU003513"/>
    </source>
</evidence>
<reference evidence="3 4" key="1">
    <citation type="journal article" date="2017" name="Int. J. Syst. Evol. Microbiol.">
        <title>Desulfovibrio senegalensis sp. nov., a mesophilic sulfate reducer isolated from marine sediment.</title>
        <authorList>
            <person name="Thioye A."/>
            <person name="Gam Z.B.A."/>
            <person name="Mbengue M."/>
            <person name="Cayol J.L."/>
            <person name="Joseph-Bartoli M."/>
            <person name="Toure-Kane C."/>
            <person name="Labat M."/>
        </authorList>
    </citation>
    <scope>NUCLEOTIDE SEQUENCE [LARGE SCALE GENOMIC DNA]</scope>
    <source>
        <strain evidence="3 4">DSM 101509</strain>
    </source>
</reference>
<dbReference type="RefSeq" id="WP_151151141.1">
    <property type="nucleotide sequence ID" value="NZ_WAIE01000004.1"/>
</dbReference>
<dbReference type="SUPFAM" id="SSF53756">
    <property type="entry name" value="UDP-Glycosyltransferase/glycogen phosphorylase"/>
    <property type="match status" value="1"/>
</dbReference>
<dbReference type="NCBIfam" id="TIGR00236">
    <property type="entry name" value="wecB"/>
    <property type="match status" value="1"/>
</dbReference>
<dbReference type="InterPro" id="IPR003331">
    <property type="entry name" value="UDP_GlcNAc_Epimerase_2_dom"/>
</dbReference>
<dbReference type="Pfam" id="PF02350">
    <property type="entry name" value="Epimerase_2"/>
    <property type="match status" value="1"/>
</dbReference>
<dbReference type="Proteomes" id="UP000438699">
    <property type="component" value="Unassembled WGS sequence"/>
</dbReference>
<dbReference type="OrthoDB" id="9803238at2"/>
<keyword evidence="1 3" id="KW-0413">Isomerase</keyword>
<dbReference type="PANTHER" id="PTHR43174:SF1">
    <property type="entry name" value="UDP-N-ACETYLGLUCOSAMINE 2-EPIMERASE"/>
    <property type="match status" value="1"/>
</dbReference>
<evidence type="ECO:0000259" key="2">
    <source>
        <dbReference type="Pfam" id="PF02350"/>
    </source>
</evidence>
<sequence length="369" mass="40916">MHINKKRIHLVVAARPNFVKVAPVYHALTTVNKFELRIVHTGQHYDYALSRNLFEDLALPDPAINLRVGSGSHGHQVANALVRYEKYLLHDKPDLCIVPGDVNSSLACALAAAKLHVPVAHLEAGLRSFDPTMPEEINRQLTDRLSSILWTPSADADENLSNEGIDSNNITLVGNCMIDSLVKMLPTIQGKRTWKKYGLTPDKYCVVTLHRPGNVDIPSRLNSLMQALHDLAEDTRVIMPLHPRTRARLEAASLLPSIDADTRITLTEPLGYLDFLSLVERSRAVITDSGGIQEETTYLGIPCLTIRPNTERPVTCSIGTNVLVEPETLPHNFATALDQRGKKPSVPPLWDGHAGLRVAQDLQKRILRH</sequence>
<accession>A0A6N6N1Y1</accession>
<dbReference type="InterPro" id="IPR029767">
    <property type="entry name" value="WecB-like"/>
</dbReference>
<protein>
    <submittedName>
        <fullName evidence="3">UDP-N-acetylglucosamine 2-epimerase (Non-hydrolyzing)</fullName>
        <ecNumber evidence="3">5.1.3.14</ecNumber>
    </submittedName>
</protein>
<comment type="similarity">
    <text evidence="1">Belongs to the UDP-N-acetylglucosamine 2-epimerase family.</text>
</comment>
<gene>
    <name evidence="3" type="ORF">F8A88_10650</name>
</gene>
<evidence type="ECO:0000313" key="4">
    <source>
        <dbReference type="Proteomes" id="UP000438699"/>
    </source>
</evidence>
<comment type="caution">
    <text evidence="3">The sequence shown here is derived from an EMBL/GenBank/DDBJ whole genome shotgun (WGS) entry which is preliminary data.</text>
</comment>
<evidence type="ECO:0000313" key="3">
    <source>
        <dbReference type="EMBL" id="KAB1441398.1"/>
    </source>
</evidence>
<keyword evidence="4" id="KW-1185">Reference proteome</keyword>
<feature type="domain" description="UDP-N-acetylglucosamine 2-epimerase" evidence="2">
    <location>
        <begin position="27"/>
        <end position="361"/>
    </location>
</feature>
<dbReference type="PANTHER" id="PTHR43174">
    <property type="entry name" value="UDP-N-ACETYLGLUCOSAMINE 2-EPIMERASE"/>
    <property type="match status" value="1"/>
</dbReference>